<dbReference type="EMBL" id="JACYTR010000002">
    <property type="protein sequence ID" value="MBD8524431.1"/>
    <property type="molecule type" value="Genomic_DNA"/>
</dbReference>
<organism evidence="1 2">
    <name type="scientific">Pseudomarimonas arenosa</name>
    <dbReference type="NCBI Taxonomy" id="2774145"/>
    <lineage>
        <taxon>Bacteria</taxon>
        <taxon>Pseudomonadati</taxon>
        <taxon>Pseudomonadota</taxon>
        <taxon>Gammaproteobacteria</taxon>
        <taxon>Lysobacterales</taxon>
        <taxon>Lysobacteraceae</taxon>
        <taxon>Pseudomarimonas</taxon>
    </lineage>
</organism>
<accession>A0AAW3ZE47</accession>
<dbReference type="RefSeq" id="WP_192027774.1">
    <property type="nucleotide sequence ID" value="NZ_JACYTR010000002.1"/>
</dbReference>
<evidence type="ECO:0000313" key="1">
    <source>
        <dbReference type="EMBL" id="MBD8524431.1"/>
    </source>
</evidence>
<evidence type="ECO:0000313" key="2">
    <source>
        <dbReference type="Proteomes" id="UP000613768"/>
    </source>
</evidence>
<name>A0AAW3ZE47_9GAMM</name>
<comment type="caution">
    <text evidence="1">The sequence shown here is derived from an EMBL/GenBank/DDBJ whole genome shotgun (WGS) entry which is preliminary data.</text>
</comment>
<dbReference type="AlphaFoldDB" id="A0AAW3ZE47"/>
<proteinExistence type="predicted"/>
<evidence type="ECO:0008006" key="3">
    <source>
        <dbReference type="Google" id="ProtNLM"/>
    </source>
</evidence>
<keyword evidence="2" id="KW-1185">Reference proteome</keyword>
<sequence>MDKKEQDALFHGTFEIPLADCELRQLDTDEPRVYAGPALLTQRQDKSLHLRLFAAPRGEIEGIREFFDALEVTPGKIHPDSNYYDFTGVDQHGVTWKAERLSIECSYGVNSTYVQARVRAIEASEDYGNKVPSSTAHAFVPGTFKLPWHKVTKTESSIKTDIFEGESERYAWKLHQREDQLDISFTVKGGPVGDDFWRFLGAISVLCGTAIDPVLVMIGEAGKRIRRLRTQRRPGWTASLARPLSDLAPDAAHSHHFIARYLRGTKHSPPAEQDSFDTLQTVWHRTLRTASDLDIGPLVIGVNIEAVVMDLFASEVDMDTEFIDAIEKAKDIVQRSGMAERVKHRALSSLGGAVKPGPKQVLTRIQEQGFITANEVKAWVSLRNHAAHGGDVDDSSYEALQGAVDKYYRCLGLFYRLLFVVVGYRGQHRDFTAPGWPIAWFGDGPPAIKGSVA</sequence>
<dbReference type="Proteomes" id="UP000613768">
    <property type="component" value="Unassembled WGS sequence"/>
</dbReference>
<gene>
    <name evidence="1" type="ORF">IFO71_01635</name>
</gene>
<reference evidence="1 2" key="1">
    <citation type="submission" date="2020-09" db="EMBL/GenBank/DDBJ databases">
        <title>Pseudoxanthomonas sp. CAU 1598 isolated from sand of Yaerae Beach.</title>
        <authorList>
            <person name="Kim W."/>
        </authorList>
    </citation>
    <scope>NUCLEOTIDE SEQUENCE [LARGE SCALE GENOMIC DNA]</scope>
    <source>
        <strain evidence="1 2">CAU 1598</strain>
    </source>
</reference>
<protein>
    <recommendedName>
        <fullName evidence="3">ApeA N-terminal domain-containing protein</fullName>
    </recommendedName>
</protein>